<feature type="transmembrane region" description="Helical" evidence="7">
    <location>
        <begin position="214"/>
        <end position="233"/>
    </location>
</feature>
<evidence type="ECO:0000256" key="2">
    <source>
        <dbReference type="ARBA" id="ARBA00022475"/>
    </source>
</evidence>
<reference evidence="10" key="1">
    <citation type="submission" date="2017-06" db="EMBL/GenBank/DDBJ databases">
        <authorList>
            <person name="Varghese N."/>
            <person name="Submissions S."/>
        </authorList>
    </citation>
    <scope>NUCLEOTIDE SEQUENCE [LARGE SCALE GENOMIC DNA]</scope>
    <source>
        <strain evidence="10">SCA</strain>
    </source>
</reference>
<evidence type="ECO:0000313" key="10">
    <source>
        <dbReference type="Proteomes" id="UP000198304"/>
    </source>
</evidence>
<dbReference type="PIRSF" id="PIRSF006066">
    <property type="entry name" value="HI0050"/>
    <property type="match status" value="1"/>
</dbReference>
<keyword evidence="10" id="KW-1185">Reference proteome</keyword>
<feature type="transmembrane region" description="Helical" evidence="7">
    <location>
        <begin position="394"/>
        <end position="418"/>
    </location>
</feature>
<evidence type="ECO:0000256" key="7">
    <source>
        <dbReference type="SAM" id="Phobius"/>
    </source>
</evidence>
<evidence type="ECO:0000256" key="1">
    <source>
        <dbReference type="ARBA" id="ARBA00004429"/>
    </source>
</evidence>
<sequence>MILIIMIAFFGMVAIGVPIAFSMGLSGISYIIAMDIPISVATQRFFSNTQSFSFLAVPFFILAGNLMVEAGIAKRIINFANVLVRHLPGGLACVSVVTSMIMAGVSGSSVADAASVGSILIPEMERKGYPKSFAAAINATSSVVGIIIPPSSTMIVIAWIANLSVAQMFMAGAVPGILIGFTYLMVTVIISKKRDYPREARATFKEVFDSAKDAIWALVLPIVLIGSIVLGIATPTESASLSAVYALLVGVIVYRSLNLKNIYKALVDTAKGTTIVMLVVCSATIFTWVLIRENIPTMIAQGLLGLNLPNQLLLFVMVAILFLAGMIMDNVPNLFIFIPIYMPIIMEMGMDPVHFAIIMLCALALGLFTPPVGTTLFISCNIAKNSIEDTITDLIPYFISGAIIVLLITYIEPLVMWLPRAFFH</sequence>
<feature type="transmembrane region" description="Helical" evidence="7">
    <location>
        <begin position="353"/>
        <end position="374"/>
    </location>
</feature>
<comment type="subcellular location">
    <subcellularLocation>
        <location evidence="1">Cell inner membrane</location>
        <topology evidence="1">Multi-pass membrane protein</topology>
    </subcellularLocation>
</comment>
<accession>A0A239IBL8</accession>
<proteinExistence type="predicted"/>
<keyword evidence="4 7" id="KW-0812">Transmembrane</keyword>
<dbReference type="GO" id="GO:0022857">
    <property type="term" value="F:transmembrane transporter activity"/>
    <property type="evidence" value="ECO:0007669"/>
    <property type="project" value="TreeGrafter"/>
</dbReference>
<dbReference type="NCBIfam" id="TIGR00786">
    <property type="entry name" value="dctM"/>
    <property type="match status" value="1"/>
</dbReference>
<dbReference type="InterPro" id="IPR004681">
    <property type="entry name" value="TRAP_DctM"/>
</dbReference>
<keyword evidence="2" id="KW-1003">Cell membrane</keyword>
<feature type="transmembrane region" description="Helical" evidence="7">
    <location>
        <begin position="54"/>
        <end position="77"/>
    </location>
</feature>
<feature type="transmembrane region" description="Helical" evidence="7">
    <location>
        <begin position="311"/>
        <end position="341"/>
    </location>
</feature>
<dbReference type="Proteomes" id="UP000198304">
    <property type="component" value="Unassembled WGS sequence"/>
</dbReference>
<feature type="transmembrane region" description="Helical" evidence="7">
    <location>
        <begin position="6"/>
        <end position="33"/>
    </location>
</feature>
<evidence type="ECO:0000259" key="8">
    <source>
        <dbReference type="Pfam" id="PF06808"/>
    </source>
</evidence>
<organism evidence="9 10">
    <name type="scientific">Anaerovirgula multivorans</name>
    <dbReference type="NCBI Taxonomy" id="312168"/>
    <lineage>
        <taxon>Bacteria</taxon>
        <taxon>Bacillati</taxon>
        <taxon>Bacillota</taxon>
        <taxon>Clostridia</taxon>
        <taxon>Peptostreptococcales</taxon>
        <taxon>Natronincolaceae</taxon>
        <taxon>Anaerovirgula</taxon>
    </lineage>
</organism>
<dbReference type="OrthoDB" id="9785600at2"/>
<gene>
    <name evidence="9" type="ORF">SAMN05446037_10279</name>
</gene>
<keyword evidence="5 7" id="KW-1133">Transmembrane helix</keyword>
<name>A0A239IBL8_9FIRM</name>
<feature type="transmembrane region" description="Helical" evidence="7">
    <location>
        <begin position="269"/>
        <end position="291"/>
    </location>
</feature>
<evidence type="ECO:0000256" key="5">
    <source>
        <dbReference type="ARBA" id="ARBA00022989"/>
    </source>
</evidence>
<dbReference type="GO" id="GO:0005886">
    <property type="term" value="C:plasma membrane"/>
    <property type="evidence" value="ECO:0007669"/>
    <property type="project" value="UniProtKB-SubCell"/>
</dbReference>
<feature type="transmembrane region" description="Helical" evidence="7">
    <location>
        <begin position="133"/>
        <end position="161"/>
    </location>
</feature>
<evidence type="ECO:0000256" key="3">
    <source>
        <dbReference type="ARBA" id="ARBA00022519"/>
    </source>
</evidence>
<protein>
    <submittedName>
        <fullName evidence="9">TRAP transporter, DctM subunit</fullName>
    </submittedName>
</protein>
<keyword evidence="6 7" id="KW-0472">Membrane</keyword>
<feature type="transmembrane region" description="Helical" evidence="7">
    <location>
        <begin position="167"/>
        <end position="191"/>
    </location>
</feature>
<feature type="transmembrane region" description="Helical" evidence="7">
    <location>
        <begin position="239"/>
        <end position="257"/>
    </location>
</feature>
<dbReference type="PANTHER" id="PTHR33362">
    <property type="entry name" value="SIALIC ACID TRAP TRANSPORTER PERMEASE PROTEIN SIAT-RELATED"/>
    <property type="match status" value="1"/>
</dbReference>
<dbReference type="InterPro" id="IPR010656">
    <property type="entry name" value="DctM"/>
</dbReference>
<evidence type="ECO:0000256" key="6">
    <source>
        <dbReference type="ARBA" id="ARBA00023136"/>
    </source>
</evidence>
<feature type="transmembrane region" description="Helical" evidence="7">
    <location>
        <begin position="89"/>
        <end position="121"/>
    </location>
</feature>
<dbReference type="Pfam" id="PF06808">
    <property type="entry name" value="DctM"/>
    <property type="match status" value="1"/>
</dbReference>
<feature type="domain" description="TRAP C4-dicarboxylate transport system permease DctM subunit" evidence="8">
    <location>
        <begin position="7"/>
        <end position="412"/>
    </location>
</feature>
<dbReference type="RefSeq" id="WP_089284545.1">
    <property type="nucleotide sequence ID" value="NZ_FZOJ01000027.1"/>
</dbReference>
<keyword evidence="3" id="KW-0997">Cell inner membrane</keyword>
<evidence type="ECO:0000313" key="9">
    <source>
        <dbReference type="EMBL" id="SNS90955.1"/>
    </source>
</evidence>
<evidence type="ECO:0000256" key="4">
    <source>
        <dbReference type="ARBA" id="ARBA00022692"/>
    </source>
</evidence>
<dbReference type="AlphaFoldDB" id="A0A239IBL8"/>
<dbReference type="EMBL" id="FZOJ01000027">
    <property type="protein sequence ID" value="SNS90955.1"/>
    <property type="molecule type" value="Genomic_DNA"/>
</dbReference>